<accession>A0AAV5SE69</accession>
<dbReference type="AlphaFoldDB" id="A0AAV5SE69"/>
<proteinExistence type="predicted"/>
<sequence length="435" mass="46974">IVCAVDTFLGVATETSVSFETGLAITCEADGWWKKTSTDTTGVALASVKIGCFKKKFIPTPNCPVLPFLNQSLVSTFVGITVDTKQTVEIVSGKNKLKCKEHTFLAYISGTSLRRFDGWLSCDDEDTDGWQMCNEDDEKKKYDNVAIGCVKPSCTGLVLFDGSESIITSEYEFVATEASLEIGGKFGIVCAVDTFLGVATETSVSFETGLAITCEADGWWKKTSTDTTGVALASVKIGCFKKKFIPTPNCPVLPFLNQSLVSTFVGITVDTKQTVEIVSGKNKLKCKEHTFLAYISGTSLRRFDGWLSCDDEDTDGWQMCNEDDEKKKYDNVAIGCVKPSCTGLVLFDGSESIITSEYEFVATEASLEIGGKFAIVCPANSVLGYATETKISFDAGLKVTCDSEGWRIKSSLFGSGAALGDVKIGCFKIHTCTNN</sequence>
<organism evidence="1 2">
    <name type="scientific">Pristionchus entomophagus</name>
    <dbReference type="NCBI Taxonomy" id="358040"/>
    <lineage>
        <taxon>Eukaryota</taxon>
        <taxon>Metazoa</taxon>
        <taxon>Ecdysozoa</taxon>
        <taxon>Nematoda</taxon>
        <taxon>Chromadorea</taxon>
        <taxon>Rhabditida</taxon>
        <taxon>Rhabditina</taxon>
        <taxon>Diplogasteromorpha</taxon>
        <taxon>Diplogasteroidea</taxon>
        <taxon>Neodiplogasteridae</taxon>
        <taxon>Pristionchus</taxon>
    </lineage>
</organism>
<reference evidence="1" key="1">
    <citation type="submission" date="2023-10" db="EMBL/GenBank/DDBJ databases">
        <title>Genome assembly of Pristionchus species.</title>
        <authorList>
            <person name="Yoshida K."/>
            <person name="Sommer R.J."/>
        </authorList>
    </citation>
    <scope>NUCLEOTIDE SEQUENCE</scope>
    <source>
        <strain evidence="1">RS0144</strain>
    </source>
</reference>
<comment type="caution">
    <text evidence="1">The sequence shown here is derived from an EMBL/GenBank/DDBJ whole genome shotgun (WGS) entry which is preliminary data.</text>
</comment>
<evidence type="ECO:0000313" key="1">
    <source>
        <dbReference type="EMBL" id="GMS81671.1"/>
    </source>
</evidence>
<name>A0AAV5SE69_9BILA</name>
<feature type="non-terminal residue" evidence="1">
    <location>
        <position position="1"/>
    </location>
</feature>
<protein>
    <submittedName>
        <fullName evidence="1">Uncharacterized protein</fullName>
    </submittedName>
</protein>
<keyword evidence="2" id="KW-1185">Reference proteome</keyword>
<gene>
    <name evidence="1" type="ORF">PENTCL1PPCAC_3846</name>
</gene>
<evidence type="ECO:0000313" key="2">
    <source>
        <dbReference type="Proteomes" id="UP001432027"/>
    </source>
</evidence>
<dbReference type="Proteomes" id="UP001432027">
    <property type="component" value="Unassembled WGS sequence"/>
</dbReference>
<dbReference type="EMBL" id="BTSX01000001">
    <property type="protein sequence ID" value="GMS81671.1"/>
    <property type="molecule type" value="Genomic_DNA"/>
</dbReference>